<accession>A0ACC6PAJ9</accession>
<evidence type="ECO:0000313" key="1">
    <source>
        <dbReference type="EMBL" id="MEJ8303980.1"/>
    </source>
</evidence>
<name>A0ACC6PAJ9_9BACL</name>
<comment type="caution">
    <text evidence="1">The sequence shown here is derived from an EMBL/GenBank/DDBJ whole genome shotgun (WGS) entry which is preliminary data.</text>
</comment>
<proteinExistence type="predicted"/>
<gene>
    <name evidence="1" type="ORF">WKI47_08730</name>
</gene>
<dbReference type="Proteomes" id="UP001380953">
    <property type="component" value="Unassembled WGS sequence"/>
</dbReference>
<sequence length="906" mass="101884">MRSTMVTELRCEYLKNPVGLTVARPRLGWKLLTDRRNVRQTAYQVQVAEDGGEQSWDVAEKQNGLVWDSGRVESAESVHVEYAGKELRSVSRYTYRVRVWDDREEASPWSENAFWETGLLQAEDWSADWITPDPDEIHPQAREVFYLRRSFKLTGKTVRRATVFATALGMYELELDGRRVGDSLYTPGWTSYKHRLQVQAYDVTTQLSGGSGDGHVIGAALADGWYIGRYAWKKRGELYGDRRALLLELHVVYEDGTTEVITSAGRDTDGEKAWKAATGPVTAANLYDGETYDARLERTGWSTAAYDDSDWKAVSVLDRPETRLTGEQSERIKVTEILKPISVIRTPAGETVLDMGQNMVGRIAFTVKASAGTALKLHHAEVLDQEGNFYVGNLRNARQEVAYTCRSDEAENYRPSFSFQGFRYVRLEGFPEPIDPDHFAGEVIHTDMQPAGSFECSNPLLNQLQQNIVWGQRGNFLDVPTDCPQRDERLGWTGDAQVFIRTAAFNYGVAPFFTKWLKDLAADQWPDGGVPFVIPHVMDDDPHSSSAWGDAAVICPWTIYQCYGDTRILQEQYDSMTGWVEYIRAQGDQELLWNTGFHYGDWLGLDAKENSYVGATPRDLIATAFFAYSTSLVAKTAAVLGKKDDARKYEDLHGRIVQAFADEFVTPNGRLAGHTQTSYVLALMFDLVQGETKRRVADALAESVREEKMHLTTGFVGTPYLCHMLSENGYHDLAVQLVQQEEYPSWLYSIHQGATTIWEHWDGIKPDGSFWSDAMNSYNHYAYGAIGDWLYRAVAGLDLDEQVPGYKRIVLRPNPNSGLTHARAQYDSPYGKIVSGWSKRENGEVTYEIELPPNTTAELRLPDTAGKTVKVDERDPADVLDAESRRDEGGTLVLELGSGRYAVKVS</sequence>
<protein>
    <submittedName>
        <fullName evidence="1">Glycoside hydrolase family 78 protein</fullName>
    </submittedName>
</protein>
<keyword evidence="1" id="KW-0378">Hydrolase</keyword>
<reference evidence="1" key="1">
    <citation type="submission" date="2024-03" db="EMBL/GenBank/DDBJ databases">
        <title>Whole genome sequecning of epiphytes from Marcgravia umbellata leaves.</title>
        <authorList>
            <person name="Kumar G."/>
            <person name="Savka M.A."/>
        </authorList>
    </citation>
    <scope>NUCLEOTIDE SEQUENCE</scope>
    <source>
        <strain evidence="1">RIT_BL5</strain>
    </source>
</reference>
<organism evidence="1 2">
    <name type="scientific">Saccharibacillus sacchari</name>
    <dbReference type="NCBI Taxonomy" id="456493"/>
    <lineage>
        <taxon>Bacteria</taxon>
        <taxon>Bacillati</taxon>
        <taxon>Bacillota</taxon>
        <taxon>Bacilli</taxon>
        <taxon>Bacillales</taxon>
        <taxon>Paenibacillaceae</taxon>
        <taxon>Saccharibacillus</taxon>
    </lineage>
</organism>
<dbReference type="EMBL" id="JBBKAR010000031">
    <property type="protein sequence ID" value="MEJ8303980.1"/>
    <property type="molecule type" value="Genomic_DNA"/>
</dbReference>
<evidence type="ECO:0000313" key="2">
    <source>
        <dbReference type="Proteomes" id="UP001380953"/>
    </source>
</evidence>
<keyword evidence="2" id="KW-1185">Reference proteome</keyword>